<evidence type="ECO:0000313" key="12">
    <source>
        <dbReference type="Proteomes" id="UP000077521"/>
    </source>
</evidence>
<feature type="domain" description="Alcohol dehydrogenase iron-type/glycerol dehydrogenase GldA" evidence="9">
    <location>
        <begin position="81"/>
        <end position="254"/>
    </location>
</feature>
<evidence type="ECO:0000313" key="11">
    <source>
        <dbReference type="EMBL" id="KAE8246574.1"/>
    </source>
</evidence>
<evidence type="ECO:0000259" key="10">
    <source>
        <dbReference type="Pfam" id="PF25137"/>
    </source>
</evidence>
<name>A0A177T6I8_9BASI</name>
<keyword evidence="6" id="KW-0560">Oxidoreductase</keyword>
<organism evidence="11 12">
    <name type="scientific">Tilletia indica</name>
    <dbReference type="NCBI Taxonomy" id="43049"/>
    <lineage>
        <taxon>Eukaryota</taxon>
        <taxon>Fungi</taxon>
        <taxon>Dikarya</taxon>
        <taxon>Basidiomycota</taxon>
        <taxon>Ustilaginomycotina</taxon>
        <taxon>Exobasidiomycetes</taxon>
        <taxon>Tilletiales</taxon>
        <taxon>Tilletiaceae</taxon>
        <taxon>Tilletia</taxon>
    </lineage>
</organism>
<dbReference type="GO" id="GO:0005739">
    <property type="term" value="C:mitochondrion"/>
    <property type="evidence" value="ECO:0007669"/>
    <property type="project" value="UniProtKB-SubCell"/>
</dbReference>
<comment type="caution">
    <text evidence="11">The sequence shown here is derived from an EMBL/GenBank/DDBJ whole genome shotgun (WGS) entry which is preliminary data.</text>
</comment>
<dbReference type="Proteomes" id="UP000077521">
    <property type="component" value="Unassembled WGS sequence"/>
</dbReference>
<gene>
    <name evidence="11" type="ORF">A4X13_0g5726</name>
</gene>
<dbReference type="InterPro" id="IPR039697">
    <property type="entry name" value="Alcohol_dehydrogenase_Fe"/>
</dbReference>
<evidence type="ECO:0000256" key="7">
    <source>
        <dbReference type="ARBA" id="ARBA00023128"/>
    </source>
</evidence>
<evidence type="ECO:0000256" key="3">
    <source>
        <dbReference type="ARBA" id="ARBA00010005"/>
    </source>
</evidence>
<dbReference type="PANTHER" id="PTHR11496">
    <property type="entry name" value="ALCOHOL DEHYDROGENASE"/>
    <property type="match status" value="1"/>
</dbReference>
<evidence type="ECO:0000256" key="6">
    <source>
        <dbReference type="ARBA" id="ARBA00023002"/>
    </source>
</evidence>
<comment type="similarity">
    <text evidence="3">Belongs to the iron-containing alcohol dehydrogenase family. Hydroxyacid-oxoacid transhydrogenase subfamily.</text>
</comment>
<proteinExistence type="inferred from homology"/>
<dbReference type="PANTHER" id="PTHR11496:SF83">
    <property type="entry name" value="HYDROXYACID-OXOACID TRANSHYDROGENASE, MITOCHONDRIAL"/>
    <property type="match status" value="1"/>
</dbReference>
<evidence type="ECO:0000256" key="2">
    <source>
        <dbReference type="ARBA" id="ARBA00004173"/>
    </source>
</evidence>
<dbReference type="Pfam" id="PF25137">
    <property type="entry name" value="ADH_Fe_C"/>
    <property type="match status" value="1"/>
</dbReference>
<dbReference type="AlphaFoldDB" id="A0A177T6I8"/>
<dbReference type="Gene3D" id="3.40.50.1970">
    <property type="match status" value="1"/>
</dbReference>
<reference evidence="11" key="1">
    <citation type="submission" date="2016-04" db="EMBL/GenBank/DDBJ databases">
        <authorList>
            <person name="Nguyen H.D."/>
            <person name="Samba Siva P."/>
            <person name="Cullis J."/>
            <person name="Levesque C.A."/>
            <person name="Hambleton S."/>
        </authorList>
    </citation>
    <scope>NUCLEOTIDE SEQUENCE</scope>
    <source>
        <strain evidence="11">DAOMC 236416</strain>
    </source>
</reference>
<dbReference type="FunFam" id="3.40.50.1970:FF:000009">
    <property type="entry name" value="Fe-containing alcohol dehydrogenase"/>
    <property type="match status" value="1"/>
</dbReference>
<dbReference type="GO" id="GO:0004022">
    <property type="term" value="F:alcohol dehydrogenase (NAD+) activity"/>
    <property type="evidence" value="ECO:0007669"/>
    <property type="project" value="InterPro"/>
</dbReference>
<dbReference type="GO" id="GO:0046872">
    <property type="term" value="F:metal ion binding"/>
    <property type="evidence" value="ECO:0007669"/>
    <property type="project" value="InterPro"/>
</dbReference>
<keyword evidence="12" id="KW-1185">Reference proteome</keyword>
<keyword evidence="7" id="KW-0496">Mitochondrion</keyword>
<dbReference type="CDD" id="cd08190">
    <property type="entry name" value="HOT"/>
    <property type="match status" value="1"/>
</dbReference>
<dbReference type="InterPro" id="IPR056798">
    <property type="entry name" value="ADH_Fe_C"/>
</dbReference>
<dbReference type="Pfam" id="PF00465">
    <property type="entry name" value="Fe-ADH"/>
    <property type="match status" value="1"/>
</dbReference>
<dbReference type="GO" id="GO:0047988">
    <property type="term" value="F:hydroxyacid-oxoacid transhydrogenase activity"/>
    <property type="evidence" value="ECO:0007669"/>
    <property type="project" value="UniProtKB-EC"/>
</dbReference>
<keyword evidence="5" id="KW-0809">Transit peptide</keyword>
<feature type="domain" description="Fe-containing alcohol dehydrogenase-like C-terminal" evidence="10">
    <location>
        <begin position="304"/>
        <end position="482"/>
    </location>
</feature>
<evidence type="ECO:0000256" key="5">
    <source>
        <dbReference type="ARBA" id="ARBA00022946"/>
    </source>
</evidence>
<sequence>MSRALPASRSTIHNLMRQAHSPVCPCHGCSTLRTGLSSGAMRAGLNMVQSHNSSVGASARGYAQPVDAGLQREYAFELAASSIRYGEGVTREVGMDFKNMGARKVGVFTDSTVRHLTPMKQAIEALEHEGVPYEIYDKTRVEPNDQSWKEAIAYARAHDFSHFLAVGGGSVMDTTKVANLFTCYPEADLLEFVNAPIGKGTPIGKVLRPLIAVPTTAGTGSETTGTSIYDDSATQSKTGIASRALRPLLGIVDPLNTSTCPREVHISAGLDVLFHALESYTAIEYTERTPRPSNPIQRPAYQGRNPISDVFSLWALKQTVKYLPRVARDPEGDAEARGQMLLAATFAGIGFGNAGVHLSHACSYPISGLNKHLSNYKHPGYKVDHSIIPHGISVAVTGPSVFEFTAPSSPDRHREIAHIFADPESPYGGSESTQVARLPDSEIGPLVYDRIAKFLADLNVPRGLAKLGYKNEHIPALVKGTLPQRRVLDLAPGIGDVPGSDGSEQLTRMLERAMSY</sequence>
<protein>
    <recommendedName>
        <fullName evidence="4">hydroxyacid-oxoacid transhydrogenase</fullName>
        <ecNumber evidence="4">1.1.99.24</ecNumber>
    </recommendedName>
</protein>
<dbReference type="SUPFAM" id="SSF56796">
    <property type="entry name" value="Dehydroquinate synthase-like"/>
    <property type="match status" value="1"/>
</dbReference>
<dbReference type="InterPro" id="IPR001670">
    <property type="entry name" value="ADH_Fe/GldA"/>
</dbReference>
<dbReference type="InterPro" id="IPR042157">
    <property type="entry name" value="HOT"/>
</dbReference>
<evidence type="ECO:0000256" key="8">
    <source>
        <dbReference type="ARBA" id="ARBA00049496"/>
    </source>
</evidence>
<dbReference type="EC" id="1.1.99.24" evidence="4"/>
<reference evidence="11" key="2">
    <citation type="journal article" date="2019" name="IMA Fungus">
        <title>Genome sequencing and comparison of five Tilletia species to identify candidate genes for the detection of regulated species infecting wheat.</title>
        <authorList>
            <person name="Nguyen H.D.T."/>
            <person name="Sultana T."/>
            <person name="Kesanakurti P."/>
            <person name="Hambleton S."/>
        </authorList>
    </citation>
    <scope>NUCLEOTIDE SEQUENCE</scope>
    <source>
        <strain evidence="11">DAOMC 236416</strain>
    </source>
</reference>
<evidence type="ECO:0000259" key="9">
    <source>
        <dbReference type="Pfam" id="PF00465"/>
    </source>
</evidence>
<dbReference type="EMBL" id="LWDF02000471">
    <property type="protein sequence ID" value="KAE8246574.1"/>
    <property type="molecule type" value="Genomic_DNA"/>
</dbReference>
<comment type="catalytic activity">
    <reaction evidence="8">
        <text>4-hydroxybutanoate + 2-oxoglutarate = (R)-2-hydroxyglutarate + succinate semialdehyde</text>
        <dbReference type="Rhea" id="RHEA:24734"/>
        <dbReference type="ChEBI" id="CHEBI:15801"/>
        <dbReference type="ChEBI" id="CHEBI:16724"/>
        <dbReference type="ChEBI" id="CHEBI:16810"/>
        <dbReference type="ChEBI" id="CHEBI:57706"/>
        <dbReference type="EC" id="1.1.99.24"/>
    </reaction>
</comment>
<evidence type="ECO:0000256" key="1">
    <source>
        <dbReference type="ARBA" id="ARBA00000813"/>
    </source>
</evidence>
<dbReference type="Gene3D" id="1.20.1090.10">
    <property type="entry name" value="Dehydroquinate synthase-like - alpha domain"/>
    <property type="match status" value="1"/>
</dbReference>
<comment type="subcellular location">
    <subcellularLocation>
        <location evidence="2">Mitochondrion</location>
    </subcellularLocation>
</comment>
<accession>A0A177T6I8</accession>
<evidence type="ECO:0000256" key="4">
    <source>
        <dbReference type="ARBA" id="ARBA00013182"/>
    </source>
</evidence>
<dbReference type="FunFam" id="1.20.1090.10:FF:000003">
    <property type="entry name" value="Probable hydroxyacid-oxoacid transhydrogenase, mitochondrial"/>
    <property type="match status" value="1"/>
</dbReference>
<comment type="catalytic activity">
    <reaction evidence="1">
        <text>(S)-3-hydroxybutanoate + 2-oxoglutarate = (R)-2-hydroxyglutarate + acetoacetate</text>
        <dbReference type="Rhea" id="RHEA:23048"/>
        <dbReference type="ChEBI" id="CHEBI:11047"/>
        <dbReference type="ChEBI" id="CHEBI:13705"/>
        <dbReference type="ChEBI" id="CHEBI:15801"/>
        <dbReference type="ChEBI" id="CHEBI:16810"/>
        <dbReference type="EC" id="1.1.99.24"/>
    </reaction>
</comment>